<dbReference type="InterPro" id="IPR000477">
    <property type="entry name" value="RT_dom"/>
</dbReference>
<dbReference type="Pfam" id="PF00078">
    <property type="entry name" value="RVT_1"/>
    <property type="match status" value="1"/>
</dbReference>
<feature type="compositionally biased region" description="Basic and acidic residues" evidence="1">
    <location>
        <begin position="304"/>
        <end position="314"/>
    </location>
</feature>
<name>A0A4C1UW32_EUMVA</name>
<dbReference type="Proteomes" id="UP000299102">
    <property type="component" value="Unassembled WGS sequence"/>
</dbReference>
<keyword evidence="4" id="KW-1185">Reference proteome</keyword>
<accession>A0A4C1UW32</accession>
<gene>
    <name evidence="3" type="ORF">EVAR_94524_1</name>
</gene>
<proteinExistence type="predicted"/>
<comment type="caution">
    <text evidence="3">The sequence shown here is derived from an EMBL/GenBank/DDBJ whole genome shotgun (WGS) entry which is preliminary data.</text>
</comment>
<feature type="region of interest" description="Disordered" evidence="1">
    <location>
        <begin position="284"/>
        <end position="339"/>
    </location>
</feature>
<feature type="domain" description="Reverse transcriptase" evidence="2">
    <location>
        <begin position="86"/>
        <end position="242"/>
    </location>
</feature>
<sequence length="395" mass="43463">MVGMLWIFCPDDDPERDTSYHGLVKLAAIMVPSGKDRMPMNSGELGRIVGSLPSTAPDLDGISAAIVMHVWKTALPRFVRPVTDPKVYHLITLLPILGKILETAFLGLVTQMTKKQSECQYSFLVGKLTATALSSILGVTKGSAAKYVQLIFLDICGAFENAWWLMLLVKVKRVLRRIGSCVEEVHNGMPLGFVLGPTLWNVFLDDLLKLPFPTGVKAVAYADDIGILVEAPVKIARGHPRVGAAMFAAGGKTRPARSLISQTAATKCGRKNNAEPAGRRGRFTSRVFAPPRSPPILDRTPAARAHESHPENRALTRRLRRAVERTDPPHSARYEVPARARRPNDVSLFFRLSGVTGRPPPRGLTHSVDLSHPHIKTFQRSDTLNRLQVQTSEEK</sequence>
<reference evidence="3 4" key="1">
    <citation type="journal article" date="2019" name="Commun. Biol.">
        <title>The bagworm genome reveals a unique fibroin gene that provides high tensile strength.</title>
        <authorList>
            <person name="Kono N."/>
            <person name="Nakamura H."/>
            <person name="Ohtoshi R."/>
            <person name="Tomita M."/>
            <person name="Numata K."/>
            <person name="Arakawa K."/>
        </authorList>
    </citation>
    <scope>NUCLEOTIDE SEQUENCE [LARGE SCALE GENOMIC DNA]</scope>
</reference>
<organism evidence="3 4">
    <name type="scientific">Eumeta variegata</name>
    <name type="common">Bagworm moth</name>
    <name type="synonym">Eumeta japonica</name>
    <dbReference type="NCBI Taxonomy" id="151549"/>
    <lineage>
        <taxon>Eukaryota</taxon>
        <taxon>Metazoa</taxon>
        <taxon>Ecdysozoa</taxon>
        <taxon>Arthropoda</taxon>
        <taxon>Hexapoda</taxon>
        <taxon>Insecta</taxon>
        <taxon>Pterygota</taxon>
        <taxon>Neoptera</taxon>
        <taxon>Endopterygota</taxon>
        <taxon>Lepidoptera</taxon>
        <taxon>Glossata</taxon>
        <taxon>Ditrysia</taxon>
        <taxon>Tineoidea</taxon>
        <taxon>Psychidae</taxon>
        <taxon>Oiketicinae</taxon>
        <taxon>Eumeta</taxon>
    </lineage>
</organism>
<feature type="compositionally biased region" description="Basic and acidic residues" evidence="1">
    <location>
        <begin position="321"/>
        <end position="339"/>
    </location>
</feature>
<dbReference type="AlphaFoldDB" id="A0A4C1UW32"/>
<evidence type="ECO:0000256" key="1">
    <source>
        <dbReference type="SAM" id="MobiDB-lite"/>
    </source>
</evidence>
<evidence type="ECO:0000313" key="4">
    <source>
        <dbReference type="Proteomes" id="UP000299102"/>
    </source>
</evidence>
<dbReference type="OrthoDB" id="411871at2759"/>
<evidence type="ECO:0000259" key="2">
    <source>
        <dbReference type="Pfam" id="PF00078"/>
    </source>
</evidence>
<dbReference type="EMBL" id="BGZK01000230">
    <property type="protein sequence ID" value="GBP30216.1"/>
    <property type="molecule type" value="Genomic_DNA"/>
</dbReference>
<protein>
    <submittedName>
        <fullName evidence="3">115 kDa protein in type-1 retrotransposable element R1DM</fullName>
    </submittedName>
</protein>
<dbReference type="PANTHER" id="PTHR19446">
    <property type="entry name" value="REVERSE TRANSCRIPTASES"/>
    <property type="match status" value="1"/>
</dbReference>
<evidence type="ECO:0000313" key="3">
    <source>
        <dbReference type="EMBL" id="GBP30216.1"/>
    </source>
</evidence>